<dbReference type="Gene3D" id="1.10.640.10">
    <property type="entry name" value="Haem peroxidase domain superfamily, animal type"/>
    <property type="match status" value="2"/>
</dbReference>
<dbReference type="EMBL" id="NCKV01003929">
    <property type="protein sequence ID" value="RWS25233.1"/>
    <property type="molecule type" value="Genomic_DNA"/>
</dbReference>
<sequence>MYTWTFLLLTFGTLCINCQRSKSQRNCPSFDGRSQLRPHNRDMLMDIEYKQWDYENRKVPNNGGQCQAQISCSSQRKYRTADGSCNNLINTRWGKAMECVNRLEKPVYADGSKAPKVAKSGRALPNPRTISNTQHSHVNSFSHITHMLMQWGQFLDHDITFTPTAQVREGVMDCCTQSSPECFQITIPNNDPFYSRFNRRCMTFVRSAPCLTCNMYREQINALTAFIDASNVYGSMDNETTALRLRDGTGMLRSQNNGLLLPQTADPENDQCSNRTQNLICFAAGDSRVNVLPSLTALHTLFMRQHNRICYFLKQINRNWNEETLFQEARIPFRGNPQQYLLRDNFFNPNPLYAADIDNIVRGIIGVSSQRFDPFVTDDVRNHLYRLTENQFGNDLVAFNLQRGRDHAIPGYTVYIYGCHQIRITQFRDLERFMPREQADRSSSSSKYLFQIIIT</sequence>
<feature type="signal peptide" evidence="2">
    <location>
        <begin position="1"/>
        <end position="23"/>
    </location>
</feature>
<proteinExistence type="predicted"/>
<dbReference type="PRINTS" id="PR00457">
    <property type="entry name" value="ANPEROXIDASE"/>
</dbReference>
<dbReference type="PANTHER" id="PTHR11475:SF143">
    <property type="entry name" value="PUTATIVE-RELATED"/>
    <property type="match status" value="1"/>
</dbReference>
<evidence type="ECO:0000313" key="4">
    <source>
        <dbReference type="Proteomes" id="UP000288716"/>
    </source>
</evidence>
<keyword evidence="1 3" id="KW-0560">Oxidoreductase</keyword>
<evidence type="ECO:0000256" key="2">
    <source>
        <dbReference type="SAM" id="SignalP"/>
    </source>
</evidence>
<feature type="chain" id="PRO_5019505900" evidence="2">
    <location>
        <begin position="24"/>
        <end position="455"/>
    </location>
</feature>
<dbReference type="AlphaFoldDB" id="A0A443SCG3"/>
<gene>
    <name evidence="3" type="ORF">B4U80_10058</name>
</gene>
<dbReference type="Pfam" id="PF03098">
    <property type="entry name" value="An_peroxidase"/>
    <property type="match status" value="2"/>
</dbReference>
<dbReference type="PROSITE" id="PS50292">
    <property type="entry name" value="PEROXIDASE_3"/>
    <property type="match status" value="1"/>
</dbReference>
<keyword evidence="1 3" id="KW-0575">Peroxidase</keyword>
<dbReference type="VEuPathDB" id="VectorBase:LDEU006809"/>
<dbReference type="OrthoDB" id="823504at2759"/>
<protein>
    <submittedName>
        <fullName evidence="3">Peroxidase-like protein</fullName>
    </submittedName>
</protein>
<name>A0A443SCG3_9ACAR</name>
<dbReference type="SUPFAM" id="SSF48113">
    <property type="entry name" value="Heme-dependent peroxidases"/>
    <property type="match status" value="1"/>
</dbReference>
<dbReference type="Proteomes" id="UP000288716">
    <property type="component" value="Unassembled WGS sequence"/>
</dbReference>
<dbReference type="GO" id="GO:0006979">
    <property type="term" value="P:response to oxidative stress"/>
    <property type="evidence" value="ECO:0007669"/>
    <property type="project" value="InterPro"/>
</dbReference>
<organism evidence="3 4">
    <name type="scientific">Leptotrombidium deliense</name>
    <dbReference type="NCBI Taxonomy" id="299467"/>
    <lineage>
        <taxon>Eukaryota</taxon>
        <taxon>Metazoa</taxon>
        <taxon>Ecdysozoa</taxon>
        <taxon>Arthropoda</taxon>
        <taxon>Chelicerata</taxon>
        <taxon>Arachnida</taxon>
        <taxon>Acari</taxon>
        <taxon>Acariformes</taxon>
        <taxon>Trombidiformes</taxon>
        <taxon>Prostigmata</taxon>
        <taxon>Anystina</taxon>
        <taxon>Parasitengona</taxon>
        <taxon>Trombiculoidea</taxon>
        <taxon>Trombiculidae</taxon>
        <taxon>Leptotrombidium</taxon>
    </lineage>
</organism>
<comment type="caution">
    <text evidence="3">The sequence shown here is derived from an EMBL/GenBank/DDBJ whole genome shotgun (WGS) entry which is preliminary data.</text>
</comment>
<dbReference type="GO" id="GO:0004601">
    <property type="term" value="F:peroxidase activity"/>
    <property type="evidence" value="ECO:0007669"/>
    <property type="project" value="UniProtKB-KW"/>
</dbReference>
<reference evidence="3 4" key="1">
    <citation type="journal article" date="2018" name="Gigascience">
        <title>Genomes of trombidid mites reveal novel predicted allergens and laterally-transferred genes associated with secondary metabolism.</title>
        <authorList>
            <person name="Dong X."/>
            <person name="Chaisiri K."/>
            <person name="Xia D."/>
            <person name="Armstrong S.D."/>
            <person name="Fang Y."/>
            <person name="Donnelly M.J."/>
            <person name="Kadowaki T."/>
            <person name="McGarry J.W."/>
            <person name="Darby A.C."/>
            <person name="Makepeace B.L."/>
        </authorList>
    </citation>
    <scope>NUCLEOTIDE SEQUENCE [LARGE SCALE GENOMIC DNA]</scope>
    <source>
        <strain evidence="3">UoL-UT</strain>
    </source>
</reference>
<dbReference type="STRING" id="299467.A0A443SCG3"/>
<dbReference type="InterPro" id="IPR037120">
    <property type="entry name" value="Haem_peroxidase_sf_animal"/>
</dbReference>
<keyword evidence="2" id="KW-0732">Signal</keyword>
<dbReference type="GO" id="GO:0020037">
    <property type="term" value="F:heme binding"/>
    <property type="evidence" value="ECO:0007669"/>
    <property type="project" value="InterPro"/>
</dbReference>
<dbReference type="InterPro" id="IPR019791">
    <property type="entry name" value="Haem_peroxidase_animal"/>
</dbReference>
<evidence type="ECO:0000313" key="3">
    <source>
        <dbReference type="EMBL" id="RWS25233.1"/>
    </source>
</evidence>
<dbReference type="InterPro" id="IPR010255">
    <property type="entry name" value="Haem_peroxidase_sf"/>
</dbReference>
<accession>A0A443SCG3</accession>
<evidence type="ECO:0000256" key="1">
    <source>
        <dbReference type="ARBA" id="ARBA00022559"/>
    </source>
</evidence>
<dbReference type="PANTHER" id="PTHR11475">
    <property type="entry name" value="OXIDASE/PEROXIDASE"/>
    <property type="match status" value="1"/>
</dbReference>
<keyword evidence="4" id="KW-1185">Reference proteome</keyword>